<dbReference type="GO" id="GO:0000155">
    <property type="term" value="F:phosphorelay sensor kinase activity"/>
    <property type="evidence" value="ECO:0007669"/>
    <property type="project" value="InterPro"/>
</dbReference>
<dbReference type="Gene3D" id="1.25.40.10">
    <property type="entry name" value="Tetratricopeptide repeat domain"/>
    <property type="match status" value="2"/>
</dbReference>
<dbReference type="RefSeq" id="WP_062045348.1">
    <property type="nucleotide sequence ID" value="NZ_DF968183.1"/>
</dbReference>
<feature type="repeat" description="TPR" evidence="7">
    <location>
        <begin position="236"/>
        <end position="269"/>
    </location>
</feature>
<reference evidence="10" key="1">
    <citation type="journal article" date="2015" name="Genome Announc.">
        <title>Draft Genome Sequence of Bacteroidales Strain TBC1, a Novel Isolate from a Methanogenic Wastewater Treatment System.</title>
        <authorList>
            <person name="Tourlousse D.M."/>
            <person name="Matsuura N."/>
            <person name="Sun L."/>
            <person name="Toyonaga M."/>
            <person name="Kuroda K."/>
            <person name="Ohashi A."/>
            <person name="Cruz R."/>
            <person name="Yamaguchi T."/>
            <person name="Sekiguchi Y."/>
        </authorList>
    </citation>
    <scope>NUCLEOTIDE SEQUENCE [LARGE SCALE GENOMIC DNA]</scope>
    <source>
        <strain evidence="10">TBC1</strain>
    </source>
</reference>
<dbReference type="PANTHER" id="PTHR43711">
    <property type="entry name" value="TWO-COMPONENT HISTIDINE KINASE"/>
    <property type="match status" value="1"/>
</dbReference>
<feature type="transmembrane region" description="Helical" evidence="8">
    <location>
        <begin position="437"/>
        <end position="455"/>
    </location>
</feature>
<feature type="repeat" description="TPR" evidence="7">
    <location>
        <begin position="196"/>
        <end position="229"/>
    </location>
</feature>
<keyword evidence="6" id="KW-0902">Two-component regulatory system</keyword>
<dbReference type="CDD" id="cd00082">
    <property type="entry name" value="HisKA"/>
    <property type="match status" value="1"/>
</dbReference>
<dbReference type="Gene3D" id="1.10.287.130">
    <property type="match status" value="1"/>
</dbReference>
<dbReference type="PROSITE" id="PS50293">
    <property type="entry name" value="TPR_REGION"/>
    <property type="match status" value="2"/>
</dbReference>
<dbReference type="InterPro" id="IPR003661">
    <property type="entry name" value="HisK_dim/P_dom"/>
</dbReference>
<dbReference type="SMART" id="SM00388">
    <property type="entry name" value="HisKA"/>
    <property type="match status" value="1"/>
</dbReference>
<dbReference type="EC" id="2.7.13.3" evidence="2"/>
<dbReference type="SMART" id="SM00387">
    <property type="entry name" value="HATPase_c"/>
    <property type="match status" value="1"/>
</dbReference>
<dbReference type="PROSITE" id="PS50109">
    <property type="entry name" value="HIS_KIN"/>
    <property type="match status" value="1"/>
</dbReference>
<dbReference type="PANTHER" id="PTHR43711:SF1">
    <property type="entry name" value="HISTIDINE KINASE 1"/>
    <property type="match status" value="1"/>
</dbReference>
<organism evidence="10">
    <name type="scientific">Lentimicrobium saccharophilum</name>
    <dbReference type="NCBI Taxonomy" id="1678841"/>
    <lineage>
        <taxon>Bacteria</taxon>
        <taxon>Pseudomonadati</taxon>
        <taxon>Bacteroidota</taxon>
        <taxon>Bacteroidia</taxon>
        <taxon>Bacteroidales</taxon>
        <taxon>Lentimicrobiaceae</taxon>
        <taxon>Lentimicrobium</taxon>
    </lineage>
</organism>
<dbReference type="Pfam" id="PF13424">
    <property type="entry name" value="TPR_12"/>
    <property type="match status" value="4"/>
</dbReference>
<name>A0A0S7C2D4_9BACT</name>
<dbReference type="CDD" id="cd00075">
    <property type="entry name" value="HATPase"/>
    <property type="match status" value="1"/>
</dbReference>
<dbReference type="Proteomes" id="UP000053091">
    <property type="component" value="Unassembled WGS sequence"/>
</dbReference>
<dbReference type="Pfam" id="PF00512">
    <property type="entry name" value="HisKA"/>
    <property type="match status" value="1"/>
</dbReference>
<keyword evidence="4" id="KW-0808">Transferase</keyword>
<dbReference type="AlphaFoldDB" id="A0A0S7C2D4"/>
<dbReference type="PRINTS" id="PR00344">
    <property type="entry name" value="BCTRLSENSOR"/>
</dbReference>
<dbReference type="SMART" id="SM00028">
    <property type="entry name" value="TPR"/>
    <property type="match status" value="7"/>
</dbReference>
<dbReference type="OrthoDB" id="1116352at2"/>
<keyword evidence="5 10" id="KW-0418">Kinase</keyword>
<dbReference type="EMBL" id="DF968183">
    <property type="protein sequence ID" value="GAP45179.1"/>
    <property type="molecule type" value="Genomic_DNA"/>
</dbReference>
<evidence type="ECO:0000256" key="7">
    <source>
        <dbReference type="PROSITE-ProRule" id="PRU00339"/>
    </source>
</evidence>
<keyword evidence="8" id="KW-0812">Transmembrane</keyword>
<dbReference type="InterPro" id="IPR036097">
    <property type="entry name" value="HisK_dim/P_sf"/>
</dbReference>
<sequence>MNKPGFTGLLIIFFLILASRFIYAQAGTGKDRTPVKIETRIDQVAALADESPDQAIPLAAELLKQLNKNEDKPNRAKVLKTLGGSHYNLGNDRQALEYYEQALTLYRELEDKTGIGSMLNNIGLIREIQGDYSGALKRYIEASSLFTETRKDKYLALSLTNIGNVYYTLGRFDRALEYLTQALRINEKAEDSSGLSKSYNNIGNVYLSLKDYQIALDFYNKALAINKKRNNLYSLSTSYNNIGLVYQGLNKINEAIEYNRLALELSRKINDQSGVIHSLINSGNIYFDENNIDQALIYYQEALRISNSNKQGFTHATILQNLARLRTKQNLPDEAIALYKEALDFAEKSGSLILLEDIYNGLADAWQKKGDYKRAYDYMTLYKVIADSAYNTESNDRLNRLRVSFESEQTERDNQLLRQQNIYSQLALKRQQTIRNLLIIISIIVIVSAIFLFSLNQSKKRKNTLLAERNEQIIKQKEELNLLYKEQYKLNETKNKFFSIVAHDLKSPFQSILGFSELLCSEYEHLDEAQRRDAASNILKVSTDTFRLIENLLEWGRSQTGGVYAVFKIFNIRELVVNTLPVFEPQIQTKKIRLTYDLPPLLNAWADPDMIMAVVRNLLSNAIKFTPVGGEIHLSATMTHDAVKLSVKDSGGGIPPDVMAHLFTLDPKVQRAGTMGERGTGLGLTLCREFMELNHGIIKVESEAGKGSTFTIIMQPKHHAV</sequence>
<feature type="repeat" description="TPR" evidence="7">
    <location>
        <begin position="276"/>
        <end position="309"/>
    </location>
</feature>
<dbReference type="PROSITE" id="PS50005">
    <property type="entry name" value="TPR"/>
    <property type="match status" value="5"/>
</dbReference>
<dbReference type="STRING" id="1678841.TBC1_121000"/>
<evidence type="ECO:0000256" key="3">
    <source>
        <dbReference type="ARBA" id="ARBA00022553"/>
    </source>
</evidence>
<evidence type="ECO:0000256" key="6">
    <source>
        <dbReference type="ARBA" id="ARBA00023012"/>
    </source>
</evidence>
<evidence type="ECO:0000313" key="10">
    <source>
        <dbReference type="EMBL" id="GAP45179.1"/>
    </source>
</evidence>
<evidence type="ECO:0000256" key="2">
    <source>
        <dbReference type="ARBA" id="ARBA00012438"/>
    </source>
</evidence>
<feature type="repeat" description="TPR" evidence="7">
    <location>
        <begin position="76"/>
        <end position="109"/>
    </location>
</feature>
<evidence type="ECO:0000256" key="4">
    <source>
        <dbReference type="ARBA" id="ARBA00022679"/>
    </source>
</evidence>
<dbReference type="InterPro" id="IPR005467">
    <property type="entry name" value="His_kinase_dom"/>
</dbReference>
<proteinExistence type="predicted"/>
<protein>
    <recommendedName>
        <fullName evidence="2">histidine kinase</fullName>
        <ecNumber evidence="2">2.7.13.3</ecNumber>
    </recommendedName>
</protein>
<gene>
    <name evidence="10" type="ORF">TBC1_121000</name>
</gene>
<keyword evidence="7" id="KW-0802">TPR repeat</keyword>
<keyword evidence="8" id="KW-0472">Membrane</keyword>
<dbReference type="Pfam" id="PF02518">
    <property type="entry name" value="HATPase_c"/>
    <property type="match status" value="1"/>
</dbReference>
<dbReference type="Gene3D" id="3.30.565.10">
    <property type="entry name" value="Histidine kinase-like ATPase, C-terminal domain"/>
    <property type="match status" value="1"/>
</dbReference>
<dbReference type="InterPro" id="IPR004358">
    <property type="entry name" value="Sig_transdc_His_kin-like_C"/>
</dbReference>
<feature type="domain" description="Histidine kinase" evidence="9">
    <location>
        <begin position="500"/>
        <end position="718"/>
    </location>
</feature>
<dbReference type="InterPro" id="IPR019734">
    <property type="entry name" value="TPR_rpt"/>
</dbReference>
<dbReference type="InterPro" id="IPR011990">
    <property type="entry name" value="TPR-like_helical_dom_sf"/>
</dbReference>
<dbReference type="InterPro" id="IPR050736">
    <property type="entry name" value="Sensor_HK_Regulatory"/>
</dbReference>
<dbReference type="SUPFAM" id="SSF55874">
    <property type="entry name" value="ATPase domain of HSP90 chaperone/DNA topoisomerase II/histidine kinase"/>
    <property type="match status" value="1"/>
</dbReference>
<accession>A0A0S7C2D4</accession>
<dbReference type="SUPFAM" id="SSF48452">
    <property type="entry name" value="TPR-like"/>
    <property type="match status" value="2"/>
</dbReference>
<feature type="repeat" description="TPR" evidence="7">
    <location>
        <begin position="156"/>
        <end position="189"/>
    </location>
</feature>
<evidence type="ECO:0000313" key="11">
    <source>
        <dbReference type="Proteomes" id="UP000053091"/>
    </source>
</evidence>
<dbReference type="InterPro" id="IPR036890">
    <property type="entry name" value="HATPase_C_sf"/>
</dbReference>
<dbReference type="InterPro" id="IPR003594">
    <property type="entry name" value="HATPase_dom"/>
</dbReference>
<keyword evidence="8" id="KW-1133">Transmembrane helix</keyword>
<evidence type="ECO:0000259" key="9">
    <source>
        <dbReference type="PROSITE" id="PS50109"/>
    </source>
</evidence>
<evidence type="ECO:0000256" key="5">
    <source>
        <dbReference type="ARBA" id="ARBA00022777"/>
    </source>
</evidence>
<evidence type="ECO:0000256" key="1">
    <source>
        <dbReference type="ARBA" id="ARBA00000085"/>
    </source>
</evidence>
<keyword evidence="11" id="KW-1185">Reference proteome</keyword>
<dbReference type="PATRIC" id="fig|1678841.3.peg.3775"/>
<comment type="catalytic activity">
    <reaction evidence="1">
        <text>ATP + protein L-histidine = ADP + protein N-phospho-L-histidine.</text>
        <dbReference type="EC" id="2.7.13.3"/>
    </reaction>
</comment>
<keyword evidence="3" id="KW-0597">Phosphoprotein</keyword>
<evidence type="ECO:0000256" key="8">
    <source>
        <dbReference type="SAM" id="Phobius"/>
    </source>
</evidence>
<dbReference type="SUPFAM" id="SSF47384">
    <property type="entry name" value="Homodimeric domain of signal transducing histidine kinase"/>
    <property type="match status" value="1"/>
</dbReference>